<accession>A0A6J6CFE5</accession>
<dbReference type="EMBL" id="CAEZSR010000022">
    <property type="protein sequence ID" value="CAB4548933.1"/>
    <property type="molecule type" value="Genomic_DNA"/>
</dbReference>
<evidence type="ECO:0000313" key="4">
    <source>
        <dbReference type="EMBL" id="CAB4548933.1"/>
    </source>
</evidence>
<keyword evidence="2" id="KW-0560">Oxidoreductase</keyword>
<dbReference type="PRINTS" id="PR00081">
    <property type="entry name" value="GDHRDH"/>
</dbReference>
<dbReference type="InterPro" id="IPR057326">
    <property type="entry name" value="KR_dom"/>
</dbReference>
<dbReference type="PIRSF" id="PIRSF000126">
    <property type="entry name" value="11-beta-HSD1"/>
    <property type="match status" value="1"/>
</dbReference>
<dbReference type="GO" id="GO:0016020">
    <property type="term" value="C:membrane"/>
    <property type="evidence" value="ECO:0007669"/>
    <property type="project" value="TreeGrafter"/>
</dbReference>
<dbReference type="CDD" id="cd05233">
    <property type="entry name" value="SDR_c"/>
    <property type="match status" value="1"/>
</dbReference>
<reference evidence="4" key="1">
    <citation type="submission" date="2020-05" db="EMBL/GenBank/DDBJ databases">
        <authorList>
            <person name="Chiriac C."/>
            <person name="Salcher M."/>
            <person name="Ghai R."/>
            <person name="Kavagutti S V."/>
        </authorList>
    </citation>
    <scope>NUCLEOTIDE SEQUENCE</scope>
</reference>
<sequence>MSTPATPATPAGPADRPIALVTGASGGIGEAIARRLAAEGHDLVLVARSTDKLRAVADELAAAHGTSVMVLASDLGVPGAVPALVAELGDRRVDVLVNNAGVGHYGPFVEADPARLTQMLQLNMVALAELTRALLPAMVARGSGRVLQVASTAAFMPGPLMAGYYATKAFVLSLSEALADELGGTGVTVTALCPGPIATGFQSGADMGSSKLVRGKTLMTAEECATVAVRAMMRGRTIVIPGATNRVQAFSPRLMPRRLVPRIVRRAQAPTH</sequence>
<dbReference type="InterPro" id="IPR002347">
    <property type="entry name" value="SDR_fam"/>
</dbReference>
<dbReference type="PANTHER" id="PTHR44196:SF2">
    <property type="entry name" value="SHORT-CHAIN DEHYDROGENASE-RELATED"/>
    <property type="match status" value="1"/>
</dbReference>
<dbReference type="PANTHER" id="PTHR44196">
    <property type="entry name" value="DEHYDROGENASE/REDUCTASE SDR FAMILY MEMBER 7B"/>
    <property type="match status" value="1"/>
</dbReference>
<name>A0A6J6CFE5_9ZZZZ</name>
<gene>
    <name evidence="4" type="ORF">UFOPK1493_00896</name>
</gene>
<organism evidence="4">
    <name type="scientific">freshwater metagenome</name>
    <dbReference type="NCBI Taxonomy" id="449393"/>
    <lineage>
        <taxon>unclassified sequences</taxon>
        <taxon>metagenomes</taxon>
        <taxon>ecological metagenomes</taxon>
    </lineage>
</organism>
<dbReference type="Gene3D" id="3.40.50.720">
    <property type="entry name" value="NAD(P)-binding Rossmann-like Domain"/>
    <property type="match status" value="1"/>
</dbReference>
<dbReference type="SMART" id="SM00822">
    <property type="entry name" value="PKS_KR"/>
    <property type="match status" value="1"/>
</dbReference>
<dbReference type="GO" id="GO:0016491">
    <property type="term" value="F:oxidoreductase activity"/>
    <property type="evidence" value="ECO:0007669"/>
    <property type="project" value="UniProtKB-KW"/>
</dbReference>
<comment type="similarity">
    <text evidence="1">Belongs to the short-chain dehydrogenases/reductases (SDR) family.</text>
</comment>
<dbReference type="SUPFAM" id="SSF51735">
    <property type="entry name" value="NAD(P)-binding Rossmann-fold domains"/>
    <property type="match status" value="1"/>
</dbReference>
<protein>
    <submittedName>
        <fullName evidence="4">Unannotated protein</fullName>
    </submittedName>
</protein>
<dbReference type="InterPro" id="IPR036291">
    <property type="entry name" value="NAD(P)-bd_dom_sf"/>
</dbReference>
<dbReference type="Pfam" id="PF00106">
    <property type="entry name" value="adh_short"/>
    <property type="match status" value="1"/>
</dbReference>
<evidence type="ECO:0000256" key="1">
    <source>
        <dbReference type="ARBA" id="ARBA00006484"/>
    </source>
</evidence>
<feature type="domain" description="Ketoreductase" evidence="3">
    <location>
        <begin position="17"/>
        <end position="200"/>
    </location>
</feature>
<evidence type="ECO:0000259" key="3">
    <source>
        <dbReference type="SMART" id="SM00822"/>
    </source>
</evidence>
<dbReference type="PRINTS" id="PR00080">
    <property type="entry name" value="SDRFAMILY"/>
</dbReference>
<proteinExistence type="inferred from homology"/>
<dbReference type="AlphaFoldDB" id="A0A6J6CFE5"/>
<evidence type="ECO:0000256" key="2">
    <source>
        <dbReference type="ARBA" id="ARBA00023002"/>
    </source>
</evidence>